<keyword evidence="3" id="KW-1185">Reference proteome</keyword>
<dbReference type="RefSeq" id="WP_167636672.1">
    <property type="nucleotide sequence ID" value="NZ_JAATOP010000002.1"/>
</dbReference>
<keyword evidence="1" id="KW-0812">Transmembrane</keyword>
<organism evidence="2 3">
    <name type="scientific">Marivivens donghaensis</name>
    <dbReference type="NCBI Taxonomy" id="1699413"/>
    <lineage>
        <taxon>Bacteria</taxon>
        <taxon>Pseudomonadati</taxon>
        <taxon>Pseudomonadota</taxon>
        <taxon>Alphaproteobacteria</taxon>
        <taxon>Rhodobacterales</taxon>
        <taxon>Paracoccaceae</taxon>
        <taxon>Marivivens group</taxon>
        <taxon>Marivivens</taxon>
    </lineage>
</organism>
<dbReference type="EMBL" id="JAATOP010000002">
    <property type="protein sequence ID" value="NIY71654.1"/>
    <property type="molecule type" value="Genomic_DNA"/>
</dbReference>
<protein>
    <recommendedName>
        <fullName evidence="4">Metal-dependent hydrolase</fullName>
    </recommendedName>
</protein>
<keyword evidence="1" id="KW-1133">Transmembrane helix</keyword>
<feature type="transmembrane region" description="Helical" evidence="1">
    <location>
        <begin position="156"/>
        <end position="174"/>
    </location>
</feature>
<feature type="transmembrane region" description="Helical" evidence="1">
    <location>
        <begin position="61"/>
        <end position="81"/>
    </location>
</feature>
<proteinExistence type="predicted"/>
<dbReference type="Proteomes" id="UP000709466">
    <property type="component" value="Unassembled WGS sequence"/>
</dbReference>
<reference evidence="2 3" key="1">
    <citation type="submission" date="2020-03" db="EMBL/GenBank/DDBJ databases">
        <title>Bacterial isolates of synthetic phycosphere.</title>
        <authorList>
            <person name="Fu H."/>
            <person name="Moran M.A."/>
        </authorList>
    </citation>
    <scope>NUCLEOTIDE SEQUENCE [LARGE SCALE GENOMIC DNA]</scope>
    <source>
        <strain evidence="2 3">HF1</strain>
    </source>
</reference>
<evidence type="ECO:0000256" key="1">
    <source>
        <dbReference type="SAM" id="Phobius"/>
    </source>
</evidence>
<feature type="transmembrane region" description="Helical" evidence="1">
    <location>
        <begin position="22"/>
        <end position="49"/>
    </location>
</feature>
<name>A0ABX0VUD1_9RHOB</name>
<evidence type="ECO:0000313" key="2">
    <source>
        <dbReference type="EMBL" id="NIY71654.1"/>
    </source>
</evidence>
<feature type="transmembrane region" description="Helical" evidence="1">
    <location>
        <begin position="127"/>
        <end position="144"/>
    </location>
</feature>
<feature type="transmembrane region" description="Helical" evidence="1">
    <location>
        <begin position="180"/>
        <end position="198"/>
    </location>
</feature>
<feature type="transmembrane region" description="Helical" evidence="1">
    <location>
        <begin position="88"/>
        <end position="107"/>
    </location>
</feature>
<evidence type="ECO:0008006" key="4">
    <source>
        <dbReference type="Google" id="ProtNLM"/>
    </source>
</evidence>
<keyword evidence="1" id="KW-0472">Membrane</keyword>
<evidence type="ECO:0000313" key="3">
    <source>
        <dbReference type="Proteomes" id="UP000709466"/>
    </source>
</evidence>
<comment type="caution">
    <text evidence="2">The sequence shown here is derived from an EMBL/GenBank/DDBJ whole genome shotgun (WGS) entry which is preliminary data.</text>
</comment>
<accession>A0ABX0VUD1</accession>
<sequence length="204" mass="22606">MTTETNQKVATRDHVLLRWLRAVLSFFGQLAEATVVRLALMVLMAWVYLDAPDLDLSLMSVLHHRSIITHSLLPALVFLIFRREVGAAPLAGAIIGISVHMSCDMLSPMVGYGQIWLPAPFKMPLGFFSYFWIAGNALGGYFIAYRLMQRYLPEGFGKPVFIVLAGAMGAYYGIENEGYLGAFVIATLVPLLVAIHAWRGRSKV</sequence>
<gene>
    <name evidence="2" type="ORF">HCZ30_04300</name>
</gene>